<evidence type="ECO:0000313" key="2">
    <source>
        <dbReference type="Proteomes" id="UP000596192"/>
    </source>
</evidence>
<evidence type="ECO:0000313" key="1">
    <source>
        <dbReference type="EMBL" id="QQE91189.1"/>
    </source>
</evidence>
<dbReference type="AlphaFoldDB" id="A0AAP9YLD1"/>
<proteinExistence type="predicted"/>
<geneLocation type="plasmid" evidence="1 2">
    <name>unnamed1</name>
</geneLocation>
<dbReference type="RefSeq" id="WP_136888809.1">
    <property type="nucleotide sequence ID" value="NZ_CP066311.1"/>
</dbReference>
<dbReference type="Proteomes" id="UP000596192">
    <property type="component" value="Plasmid unnamed1"/>
</dbReference>
<accession>A0AAP9YLD1</accession>
<organism evidence="1 2">
    <name type="scientific">Azotobacter chroococcum</name>
    <dbReference type="NCBI Taxonomy" id="353"/>
    <lineage>
        <taxon>Bacteria</taxon>
        <taxon>Pseudomonadati</taxon>
        <taxon>Pseudomonadota</taxon>
        <taxon>Gammaproteobacteria</taxon>
        <taxon>Pseudomonadales</taxon>
        <taxon>Pseudomonadaceae</taxon>
        <taxon>Azotobacter</taxon>
    </lineage>
</organism>
<reference evidence="1 2" key="1">
    <citation type="submission" date="2020-12" db="EMBL/GenBank/DDBJ databases">
        <title>Genomic Analysis and Response surface optimization of nitrogen-fixing conditions for A. chroococcum strain HR1, Isolation from rhizosphere soil.</title>
        <authorList>
            <person name="Li J."/>
            <person name="Yang H."/>
            <person name="Liu H."/>
            <person name="Wang C."/>
            <person name="Tian Y."/>
            <person name="Lu X.Y."/>
        </authorList>
    </citation>
    <scope>NUCLEOTIDE SEQUENCE [LARGE SCALE GENOMIC DNA]</scope>
    <source>
        <strain evidence="1 2">HR1</strain>
        <plasmid evidence="1 2">unnamed1</plasmid>
    </source>
</reference>
<name>A0AAP9YLD1_9GAMM</name>
<keyword evidence="1" id="KW-0614">Plasmid</keyword>
<dbReference type="EMBL" id="CP066311">
    <property type="protein sequence ID" value="QQE91189.1"/>
    <property type="molecule type" value="Genomic_DNA"/>
</dbReference>
<gene>
    <name evidence="1" type="ORF">GKQ51_22150</name>
</gene>
<sequence length="154" mass="17080">MSRNHQYTWQTAEPTLGDGRLSVLVWGSGQERGKTIRQPADTGTGIYNKLKRETAMSSKYTLDQTELDELAANCRALSEFIKDEEDDGRAAELREIYGTFVDILTGVHSGAPDMADTLKAINVRGQDNQALNDLHGAASALVVAIEREWDRRKV</sequence>
<protein>
    <submittedName>
        <fullName evidence="1">Uncharacterized protein</fullName>
    </submittedName>
</protein>